<dbReference type="Pfam" id="PF13499">
    <property type="entry name" value="EF-hand_7"/>
    <property type="match status" value="1"/>
</dbReference>
<dbReference type="PANTHER" id="PTHR34524">
    <property type="entry name" value="CALCYPHOSIN"/>
    <property type="match status" value="1"/>
</dbReference>
<evidence type="ECO:0000256" key="3">
    <source>
        <dbReference type="ARBA" id="ARBA00022837"/>
    </source>
</evidence>
<name>A0A5A8CFM8_CAFRO</name>
<keyword evidence="1" id="KW-0479">Metal-binding</keyword>
<dbReference type="PROSITE" id="PS00018">
    <property type="entry name" value="EF_HAND_1"/>
    <property type="match status" value="2"/>
</dbReference>
<dbReference type="AlphaFoldDB" id="A0A5A8CFM8"/>
<evidence type="ECO:0000256" key="1">
    <source>
        <dbReference type="ARBA" id="ARBA00022723"/>
    </source>
</evidence>
<dbReference type="SUPFAM" id="SSF47473">
    <property type="entry name" value="EF-hand"/>
    <property type="match status" value="1"/>
</dbReference>
<evidence type="ECO:0000313" key="6">
    <source>
        <dbReference type="Proteomes" id="UP000323011"/>
    </source>
</evidence>
<dbReference type="Pfam" id="PF13202">
    <property type="entry name" value="EF-hand_5"/>
    <property type="match status" value="1"/>
</dbReference>
<dbReference type="InterPro" id="IPR011992">
    <property type="entry name" value="EF-hand-dom_pair"/>
</dbReference>
<dbReference type="InterPro" id="IPR002048">
    <property type="entry name" value="EF_hand_dom"/>
</dbReference>
<dbReference type="InterPro" id="IPR051581">
    <property type="entry name" value="Ca-bind"/>
</dbReference>
<reference evidence="5 6" key="1">
    <citation type="submission" date="2019-07" db="EMBL/GenBank/DDBJ databases">
        <title>Genomes of Cafeteria roenbergensis.</title>
        <authorList>
            <person name="Fischer M.G."/>
            <person name="Hackl T."/>
            <person name="Roman M."/>
        </authorList>
    </citation>
    <scope>NUCLEOTIDE SEQUENCE [LARGE SCALE GENOMIC DNA]</scope>
    <source>
        <strain evidence="5 6">BVI</strain>
    </source>
</reference>
<dbReference type="Gene3D" id="1.10.238.10">
    <property type="entry name" value="EF-hand"/>
    <property type="match status" value="2"/>
</dbReference>
<keyword evidence="6" id="KW-1185">Reference proteome</keyword>
<proteinExistence type="predicted"/>
<dbReference type="EMBL" id="VLTN01000027">
    <property type="protein sequence ID" value="KAA0151394.1"/>
    <property type="molecule type" value="Genomic_DNA"/>
</dbReference>
<sequence>MPTGQAGSLVTLSANPSRLFRFFDHDSQGLIDLEEFKTMLPQLGITIPAAKAIRVFRMLDASNTKALTEEQFKVAVFALNPASGGPLHIDSSELMGPREAFVLFDRDNSGAIDEDEFVWVLEFMGYDIKIEDEELVEKMFRKYDADSSGAIEYGEFRTAWLDLCDVREELKGRGITKFEEWTPRWKLVEMLDAELRRQDAQEQQVLAYARKWVAWQHTLKRRRRLLQAARRDACMWLQNALDAAGQVYTLGHGPSVQED</sequence>
<evidence type="ECO:0000256" key="2">
    <source>
        <dbReference type="ARBA" id="ARBA00022737"/>
    </source>
</evidence>
<dbReference type="Proteomes" id="UP000323011">
    <property type="component" value="Unassembled WGS sequence"/>
</dbReference>
<keyword evidence="3" id="KW-0106">Calcium</keyword>
<gene>
    <name evidence="5" type="ORF">FNF29_04593</name>
</gene>
<evidence type="ECO:0000313" key="5">
    <source>
        <dbReference type="EMBL" id="KAA0151394.1"/>
    </source>
</evidence>
<comment type="caution">
    <text evidence="5">The sequence shown here is derived from an EMBL/GenBank/DDBJ whole genome shotgun (WGS) entry which is preliminary data.</text>
</comment>
<keyword evidence="2" id="KW-0677">Repeat</keyword>
<feature type="domain" description="EF-hand" evidence="4">
    <location>
        <begin position="131"/>
        <end position="166"/>
    </location>
</feature>
<dbReference type="SMART" id="SM00054">
    <property type="entry name" value="EFh"/>
    <property type="match status" value="4"/>
</dbReference>
<organism evidence="5 6">
    <name type="scientific">Cafeteria roenbergensis</name>
    <name type="common">Marine flagellate</name>
    <dbReference type="NCBI Taxonomy" id="33653"/>
    <lineage>
        <taxon>Eukaryota</taxon>
        <taxon>Sar</taxon>
        <taxon>Stramenopiles</taxon>
        <taxon>Bigyra</taxon>
        <taxon>Opalozoa</taxon>
        <taxon>Bicosoecida</taxon>
        <taxon>Cafeteriaceae</taxon>
        <taxon>Cafeteria</taxon>
    </lineage>
</organism>
<dbReference type="OMA" id="ELMGPRE"/>
<feature type="domain" description="EF-hand" evidence="4">
    <location>
        <begin position="92"/>
        <end position="127"/>
    </location>
</feature>
<dbReference type="PANTHER" id="PTHR34524:SF6">
    <property type="entry name" value="CALCYPHOSINE LIKE"/>
    <property type="match status" value="1"/>
</dbReference>
<protein>
    <recommendedName>
        <fullName evidence="4">EF-hand domain-containing protein</fullName>
    </recommendedName>
</protein>
<dbReference type="GO" id="GO:0005509">
    <property type="term" value="F:calcium ion binding"/>
    <property type="evidence" value="ECO:0007669"/>
    <property type="project" value="InterPro"/>
</dbReference>
<accession>A0A5A8CFM8</accession>
<dbReference type="CDD" id="cd00051">
    <property type="entry name" value="EFh"/>
    <property type="match status" value="1"/>
</dbReference>
<evidence type="ECO:0000259" key="4">
    <source>
        <dbReference type="PROSITE" id="PS50222"/>
    </source>
</evidence>
<dbReference type="InterPro" id="IPR018247">
    <property type="entry name" value="EF_Hand_1_Ca_BS"/>
</dbReference>
<feature type="domain" description="EF-hand" evidence="4">
    <location>
        <begin position="18"/>
        <end position="46"/>
    </location>
</feature>
<dbReference type="PROSITE" id="PS50222">
    <property type="entry name" value="EF_HAND_2"/>
    <property type="match status" value="3"/>
</dbReference>